<gene>
    <name evidence="11" type="ORF">Tsubulata_038734</name>
</gene>
<dbReference type="GO" id="GO:0005886">
    <property type="term" value="C:plasma membrane"/>
    <property type="evidence" value="ECO:0007669"/>
    <property type="project" value="UniProtKB-SubCell"/>
</dbReference>
<dbReference type="EMBL" id="JAKUCV010004602">
    <property type="protein sequence ID" value="KAJ4834843.1"/>
    <property type="molecule type" value="Genomic_DNA"/>
</dbReference>
<dbReference type="PANTHER" id="PTHR31083">
    <property type="entry name" value="UPSTREAM OF FLC PROTEIN (DUF966)"/>
    <property type="match status" value="1"/>
</dbReference>
<evidence type="ECO:0000256" key="6">
    <source>
        <dbReference type="ARBA" id="ARBA00023306"/>
    </source>
</evidence>
<evidence type="ECO:0000256" key="2">
    <source>
        <dbReference type="ARBA" id="ARBA00022473"/>
    </source>
</evidence>
<reference evidence="11" key="1">
    <citation type="submission" date="2022-02" db="EMBL/GenBank/DDBJ databases">
        <authorList>
            <person name="Henning P.M."/>
            <person name="McCubbin A.G."/>
            <person name="Shore J.S."/>
        </authorList>
    </citation>
    <scope>NUCLEOTIDE SEQUENCE</scope>
    <source>
        <strain evidence="11">F60SS</strain>
        <tissue evidence="11">Leaves</tissue>
    </source>
</reference>
<feature type="region of interest" description="Disordered" evidence="9">
    <location>
        <begin position="257"/>
        <end position="280"/>
    </location>
</feature>
<dbReference type="PANTHER" id="PTHR31083:SF20">
    <property type="entry name" value="AUXIN-RESPONSIVE PROTEIN"/>
    <property type="match status" value="1"/>
</dbReference>
<dbReference type="InterPro" id="IPR010369">
    <property type="entry name" value="SOK"/>
</dbReference>
<keyword evidence="3" id="KW-1003">Cell membrane</keyword>
<dbReference type="GO" id="GO:0090708">
    <property type="term" value="P:specification of plant organ axis polarity"/>
    <property type="evidence" value="ECO:0007669"/>
    <property type="project" value="UniProtKB-ARBA"/>
</dbReference>
<dbReference type="AlphaFoldDB" id="A0A9Q0FNK7"/>
<evidence type="ECO:0000256" key="1">
    <source>
        <dbReference type="ARBA" id="ARBA00004413"/>
    </source>
</evidence>
<evidence type="ECO:0000256" key="4">
    <source>
        <dbReference type="ARBA" id="ARBA00022618"/>
    </source>
</evidence>
<sequence>MLHNHNKPGQSRAIDVQESPRSRNQPEETKLRMMGPNSITNKKVGVVYYLSRNGQLEQPHFIEVSLSSPEGLYLRDVTNTLNLVRGQGMASMYSWSSKRRYKNGFVWEDLSENDLIHPCRGHEYILKGSLLLEISGRFASHETPSSLSSKISSEMNGSSSSEDSNSPVLARKNHWQLSSSDEVDQHKVYRAITAGEIASKVVNASTQTSTDVKCNKNVKGLETKDVEDGGVGKRICREEASSQSLRCSSRYFDSLEELSEANDDPQNPFPRERDDPPSGKLRASTLLMKLIGCGSRKFQ</sequence>
<dbReference type="GO" id="GO:0051258">
    <property type="term" value="P:protein polymerization"/>
    <property type="evidence" value="ECO:0007669"/>
    <property type="project" value="UniProtKB-ARBA"/>
</dbReference>
<dbReference type="GO" id="GO:2000067">
    <property type="term" value="P:regulation of root morphogenesis"/>
    <property type="evidence" value="ECO:0007669"/>
    <property type="project" value="UniProtKB-ARBA"/>
</dbReference>
<name>A0A9Q0FNK7_9ROSI</name>
<organism evidence="11 12">
    <name type="scientific">Turnera subulata</name>
    <dbReference type="NCBI Taxonomy" id="218843"/>
    <lineage>
        <taxon>Eukaryota</taxon>
        <taxon>Viridiplantae</taxon>
        <taxon>Streptophyta</taxon>
        <taxon>Embryophyta</taxon>
        <taxon>Tracheophyta</taxon>
        <taxon>Spermatophyta</taxon>
        <taxon>Magnoliopsida</taxon>
        <taxon>eudicotyledons</taxon>
        <taxon>Gunneridae</taxon>
        <taxon>Pentapetalae</taxon>
        <taxon>rosids</taxon>
        <taxon>fabids</taxon>
        <taxon>Malpighiales</taxon>
        <taxon>Passifloraceae</taxon>
        <taxon>Turnera</taxon>
    </lineage>
</organism>
<keyword evidence="6" id="KW-0131">Cell cycle</keyword>
<dbReference type="Pfam" id="PF06136">
    <property type="entry name" value="SOK"/>
    <property type="match status" value="1"/>
</dbReference>
<dbReference type="GO" id="GO:0051302">
    <property type="term" value="P:regulation of cell division"/>
    <property type="evidence" value="ECO:0007669"/>
    <property type="project" value="UniProtKB-ARBA"/>
</dbReference>
<proteinExistence type="inferred from homology"/>
<keyword evidence="12" id="KW-1185">Reference proteome</keyword>
<comment type="similarity">
    <text evidence="7">Belongs to the SOSEKI family.</text>
</comment>
<evidence type="ECO:0000256" key="3">
    <source>
        <dbReference type="ARBA" id="ARBA00022475"/>
    </source>
</evidence>
<reference evidence="11" key="2">
    <citation type="journal article" date="2023" name="Plants (Basel)">
        <title>Annotation of the Turnera subulata (Passifloraceae) Draft Genome Reveals the S-Locus Evolved after the Divergence of Turneroideae from Passifloroideae in a Stepwise Manner.</title>
        <authorList>
            <person name="Henning P.M."/>
            <person name="Roalson E.H."/>
            <person name="Mir W."/>
            <person name="McCubbin A.G."/>
            <person name="Shore J.S."/>
        </authorList>
    </citation>
    <scope>NUCLEOTIDE SEQUENCE</scope>
    <source>
        <strain evidence="11">F60SS</strain>
    </source>
</reference>
<comment type="caution">
    <text evidence="11">The sequence shown here is derived from an EMBL/GenBank/DDBJ whole genome shotgun (WGS) entry which is preliminary data.</text>
</comment>
<evidence type="ECO:0000256" key="5">
    <source>
        <dbReference type="ARBA" id="ARBA00023136"/>
    </source>
</evidence>
<evidence type="ECO:0000259" key="10">
    <source>
        <dbReference type="Pfam" id="PF06136"/>
    </source>
</evidence>
<keyword evidence="4" id="KW-0132">Cell division</keyword>
<keyword evidence="2" id="KW-0217">Developmental protein</keyword>
<protein>
    <recommendedName>
        <fullName evidence="10">SOSEKI DIX-like domain-containing protein</fullName>
    </recommendedName>
</protein>
<evidence type="ECO:0000256" key="9">
    <source>
        <dbReference type="SAM" id="MobiDB-lite"/>
    </source>
</evidence>
<dbReference type="InterPro" id="IPR048351">
    <property type="entry name" value="SOK_DIX"/>
</dbReference>
<evidence type="ECO:0000256" key="8">
    <source>
        <dbReference type="ARBA" id="ARBA00046534"/>
    </source>
</evidence>
<dbReference type="OrthoDB" id="1280899at2759"/>
<comment type="subcellular location">
    <subcellularLocation>
        <location evidence="1">Cell membrane</location>
        <topology evidence="1">Peripheral membrane protein</topology>
        <orientation evidence="1">Cytoplasmic side</orientation>
    </subcellularLocation>
</comment>
<feature type="domain" description="SOSEKI DIX-like" evidence="10">
    <location>
        <begin position="44"/>
        <end position="131"/>
    </location>
</feature>
<keyword evidence="5" id="KW-0472">Membrane</keyword>
<dbReference type="GO" id="GO:0051301">
    <property type="term" value="P:cell division"/>
    <property type="evidence" value="ECO:0007669"/>
    <property type="project" value="UniProtKB-KW"/>
</dbReference>
<accession>A0A9Q0FNK7</accession>
<evidence type="ECO:0000256" key="7">
    <source>
        <dbReference type="ARBA" id="ARBA00024211"/>
    </source>
</evidence>
<dbReference type="InterPro" id="IPR021182">
    <property type="entry name" value="SOK_magnoliopsida"/>
</dbReference>
<feature type="region of interest" description="Disordered" evidence="9">
    <location>
        <begin position="1"/>
        <end position="30"/>
    </location>
</feature>
<comment type="subunit">
    <text evidence="8">Homodimer. Forms long polymer filaments with other SOKs proteins polymers (e.g. SOK1, SOK2, SOK3 and SOK4) crucial for polar localization and biological activity. Binds to ANGUSTIFOLIA (AN).</text>
</comment>
<feature type="region of interest" description="Disordered" evidence="9">
    <location>
        <begin position="142"/>
        <end position="168"/>
    </location>
</feature>
<dbReference type="PIRSF" id="PIRSF031043">
    <property type="entry name" value="UCP031043"/>
    <property type="match status" value="1"/>
</dbReference>
<feature type="compositionally biased region" description="Low complexity" evidence="9">
    <location>
        <begin position="148"/>
        <end position="166"/>
    </location>
</feature>
<evidence type="ECO:0000313" key="11">
    <source>
        <dbReference type="EMBL" id="KAJ4834843.1"/>
    </source>
</evidence>
<dbReference type="Proteomes" id="UP001141552">
    <property type="component" value="Unassembled WGS sequence"/>
</dbReference>
<feature type="compositionally biased region" description="Basic and acidic residues" evidence="9">
    <location>
        <begin position="18"/>
        <end position="30"/>
    </location>
</feature>
<evidence type="ECO:0000313" key="12">
    <source>
        <dbReference type="Proteomes" id="UP001141552"/>
    </source>
</evidence>